<dbReference type="Pfam" id="PF00106">
    <property type="entry name" value="adh_short"/>
    <property type="match status" value="1"/>
</dbReference>
<name>A0A2R4M9N1_9HYPH</name>
<reference evidence="3 4" key="1">
    <citation type="submission" date="2017-05" db="EMBL/GenBank/DDBJ databases">
        <title>Genome Analysis of Maritalea myrionectae HL2708#5.</title>
        <authorList>
            <consortium name="Cotde Inc.-PKNU"/>
            <person name="Jang D."/>
            <person name="Oh H.-M."/>
        </authorList>
    </citation>
    <scope>NUCLEOTIDE SEQUENCE [LARGE SCALE GENOMIC DNA]</scope>
    <source>
        <strain evidence="3 4">HL2708#5</strain>
    </source>
</reference>
<proteinExistence type="inferred from homology"/>
<sequence>MHIDDELTVVVSGGASGLGEGVARHLAILGARVGIFDLNEEDGQRVADEIGGAFAKVDVSDADSVDRGFEHVRGQLGQERVMVNCAGIAPGAKTVDREGNPHDAGLFAKTLGVNLIGSFNCASQSAAGMVKMDALSGDGERGVIINTASVAAYEGQIGQIAYSASKGGIVGMTLPMARDLSRDGVRVLSIAPGIFLTPMMKGFSQEVQDSLAENTPFPKRLGHPEDFAKLVEHIIINSMLNGETIRLDGAVRLQPR</sequence>
<gene>
    <name evidence="3" type="ORF">MXMO3_00086</name>
</gene>
<dbReference type="InterPro" id="IPR036291">
    <property type="entry name" value="NAD(P)-bd_dom_sf"/>
</dbReference>
<dbReference type="PANTHER" id="PTHR43658:SF8">
    <property type="entry name" value="17-BETA-HYDROXYSTEROID DEHYDROGENASE 14-RELATED"/>
    <property type="match status" value="1"/>
</dbReference>
<dbReference type="AlphaFoldDB" id="A0A2R4M9N1"/>
<dbReference type="RefSeq" id="WP_117394579.1">
    <property type="nucleotide sequence ID" value="NZ_CP021330.1"/>
</dbReference>
<organism evidence="3 4">
    <name type="scientific">Maritalea myrionectae</name>
    <dbReference type="NCBI Taxonomy" id="454601"/>
    <lineage>
        <taxon>Bacteria</taxon>
        <taxon>Pseudomonadati</taxon>
        <taxon>Pseudomonadota</taxon>
        <taxon>Alphaproteobacteria</taxon>
        <taxon>Hyphomicrobiales</taxon>
        <taxon>Devosiaceae</taxon>
        <taxon>Maritalea</taxon>
    </lineage>
</organism>
<dbReference type="PANTHER" id="PTHR43658">
    <property type="entry name" value="SHORT-CHAIN DEHYDROGENASE/REDUCTASE"/>
    <property type="match status" value="1"/>
</dbReference>
<dbReference type="InterPro" id="IPR002347">
    <property type="entry name" value="SDR_fam"/>
</dbReference>
<keyword evidence="4" id="KW-1185">Reference proteome</keyword>
<evidence type="ECO:0000256" key="2">
    <source>
        <dbReference type="RuleBase" id="RU000363"/>
    </source>
</evidence>
<dbReference type="EMBL" id="CP021330">
    <property type="protein sequence ID" value="AVX02634.1"/>
    <property type="molecule type" value="Genomic_DNA"/>
</dbReference>
<evidence type="ECO:0000313" key="3">
    <source>
        <dbReference type="EMBL" id="AVX02634.1"/>
    </source>
</evidence>
<protein>
    <submittedName>
        <fullName evidence="3">Short-chain dehydrogenase reductase ATA1</fullName>
    </submittedName>
</protein>
<comment type="similarity">
    <text evidence="2">Belongs to the short-chain dehydrogenases/reductases (SDR) family.</text>
</comment>
<dbReference type="GO" id="GO:0016491">
    <property type="term" value="F:oxidoreductase activity"/>
    <property type="evidence" value="ECO:0007669"/>
    <property type="project" value="UniProtKB-KW"/>
</dbReference>
<dbReference type="PROSITE" id="PS00061">
    <property type="entry name" value="ADH_SHORT"/>
    <property type="match status" value="1"/>
</dbReference>
<dbReference type="SUPFAM" id="SSF51735">
    <property type="entry name" value="NAD(P)-binding Rossmann-fold domains"/>
    <property type="match status" value="1"/>
</dbReference>
<accession>A0A2R4M9N1</accession>
<dbReference type="PRINTS" id="PR00080">
    <property type="entry name" value="SDRFAMILY"/>
</dbReference>
<dbReference type="Proteomes" id="UP000258927">
    <property type="component" value="Chromosome"/>
</dbReference>
<dbReference type="KEGG" id="mmyr:MXMO3_00086"/>
<evidence type="ECO:0000256" key="1">
    <source>
        <dbReference type="ARBA" id="ARBA00023002"/>
    </source>
</evidence>
<evidence type="ECO:0000313" key="4">
    <source>
        <dbReference type="Proteomes" id="UP000258927"/>
    </source>
</evidence>
<dbReference type="Gene3D" id="3.40.50.720">
    <property type="entry name" value="NAD(P)-binding Rossmann-like Domain"/>
    <property type="match status" value="1"/>
</dbReference>
<dbReference type="STRING" id="1122213.GCA_000423365_02801"/>
<dbReference type="PRINTS" id="PR00081">
    <property type="entry name" value="GDHRDH"/>
</dbReference>
<keyword evidence="1" id="KW-0560">Oxidoreductase</keyword>
<dbReference type="InterPro" id="IPR020904">
    <property type="entry name" value="Sc_DH/Rdtase_CS"/>
</dbReference>